<proteinExistence type="predicted"/>
<evidence type="ECO:0000313" key="1">
    <source>
        <dbReference type="EMBL" id="NKI17793.1"/>
    </source>
</evidence>
<name>A0ABX1GH81_9GAMM</name>
<dbReference type="Proteomes" id="UP000765845">
    <property type="component" value="Unassembled WGS sequence"/>
</dbReference>
<dbReference type="RefSeq" id="WP_168450331.1">
    <property type="nucleotide sequence ID" value="NZ_JAAWWK010000003.1"/>
</dbReference>
<comment type="caution">
    <text evidence="1">The sequence shown here is derived from an EMBL/GenBank/DDBJ whole genome shotgun (WGS) entry which is preliminary data.</text>
</comment>
<evidence type="ECO:0000313" key="2">
    <source>
        <dbReference type="Proteomes" id="UP000765845"/>
    </source>
</evidence>
<keyword evidence="2" id="KW-1185">Reference proteome</keyword>
<accession>A0ABX1GH81</accession>
<sequence>MKVRSTISRTYPRALVAVLLALSLLWSSLLQAEHIHLAEHSSVEESLLCQHSVSAAVSAATVMAAVAFVDLVVGAAPVAHQANAALVLPPVRAPPVKS</sequence>
<reference evidence="1 2" key="1">
    <citation type="submission" date="2020-04" db="EMBL/GenBank/DDBJ databases">
        <authorList>
            <person name="Yoon J."/>
        </authorList>
    </citation>
    <scope>NUCLEOTIDE SEQUENCE [LARGE SCALE GENOMIC DNA]</scope>
    <source>
        <strain evidence="1 2">KMU-166</strain>
    </source>
</reference>
<evidence type="ECO:0008006" key="3">
    <source>
        <dbReference type="Google" id="ProtNLM"/>
    </source>
</evidence>
<gene>
    <name evidence="1" type="ORF">HCU74_10195</name>
</gene>
<dbReference type="EMBL" id="JAAWWK010000003">
    <property type="protein sequence ID" value="NKI17793.1"/>
    <property type="molecule type" value="Genomic_DNA"/>
</dbReference>
<protein>
    <recommendedName>
        <fullName evidence="3">Cobalt transporter subunit (CbtB)</fullName>
    </recommendedName>
</protein>
<organism evidence="1 2">
    <name type="scientific">Spongiibacter thalassae</name>
    <dbReference type="NCBI Taxonomy" id="2721624"/>
    <lineage>
        <taxon>Bacteria</taxon>
        <taxon>Pseudomonadati</taxon>
        <taxon>Pseudomonadota</taxon>
        <taxon>Gammaproteobacteria</taxon>
        <taxon>Cellvibrionales</taxon>
        <taxon>Spongiibacteraceae</taxon>
        <taxon>Spongiibacter</taxon>
    </lineage>
</organism>